<sequence length="375" mass="42771">MENRILFIANDAGLYGANQSLINIISSLKEKNVFVTVVFPIKGAICDVFDEKGWDYHIVYFRTELCARPSGVIELSINILRNYKKKYINANALNALFDIVEVNKINIIHSNSSVVSIGVDLAKKMVIQHVWHLREHIHPNFDMYVYGGLEKYKRKIQKNKNIICITKSVAHGFGVDKTAFVLLDAVRKMPKFKEPVQKDKYFLFCGSIVKNKGIEEAIEAFYEISINYPNYKFLVVGEGAPDYETYLKERVKGLGMEKKIEFLGFRKDVDNLMANATAFLMCSRNEALGRVTVEAMINFCLVIGYNDSGTAEIVEDGKTGLLYKSKEELVKHMGYSIANYPALEIILNNAYKFALNNFLEEKFSTDLNNYYNNLD</sequence>
<dbReference type="EMBL" id="MUGV01000007">
    <property type="protein sequence ID" value="OXA81439.1"/>
    <property type="molecule type" value="Genomic_DNA"/>
</dbReference>
<comment type="caution">
    <text evidence="3">The sequence shown here is derived from an EMBL/GenBank/DDBJ whole genome shotgun (WGS) entry which is preliminary data.</text>
</comment>
<evidence type="ECO:0000259" key="2">
    <source>
        <dbReference type="Pfam" id="PF00534"/>
    </source>
</evidence>
<dbReference type="PANTHER" id="PTHR46401:SF2">
    <property type="entry name" value="GLYCOSYLTRANSFERASE WBBK-RELATED"/>
    <property type="match status" value="1"/>
</dbReference>
<keyword evidence="1" id="KW-0808">Transferase</keyword>
<accession>A0ABX4BVD1</accession>
<dbReference type="Pfam" id="PF00534">
    <property type="entry name" value="Glycos_transf_1"/>
    <property type="match status" value="1"/>
</dbReference>
<dbReference type="SUPFAM" id="SSF53756">
    <property type="entry name" value="UDP-Glycosyltransferase/glycogen phosphorylase"/>
    <property type="match status" value="1"/>
</dbReference>
<organism evidence="3 4">
    <name type="scientific">Flavobacterium frigidimaris</name>
    <dbReference type="NCBI Taxonomy" id="262320"/>
    <lineage>
        <taxon>Bacteria</taxon>
        <taxon>Pseudomonadati</taxon>
        <taxon>Bacteroidota</taxon>
        <taxon>Flavobacteriia</taxon>
        <taxon>Flavobacteriales</taxon>
        <taxon>Flavobacteriaceae</taxon>
        <taxon>Flavobacterium</taxon>
    </lineage>
</organism>
<gene>
    <name evidence="3" type="ORF">B0A65_04055</name>
</gene>
<feature type="domain" description="Glycosyl transferase family 1" evidence="2">
    <location>
        <begin position="192"/>
        <end position="352"/>
    </location>
</feature>
<dbReference type="Gene3D" id="3.40.50.2000">
    <property type="entry name" value="Glycogen Phosphorylase B"/>
    <property type="match status" value="2"/>
</dbReference>
<protein>
    <recommendedName>
        <fullName evidence="2">Glycosyl transferase family 1 domain-containing protein</fullName>
    </recommendedName>
</protein>
<proteinExistence type="predicted"/>
<reference evidence="3 4" key="1">
    <citation type="submission" date="2016-11" db="EMBL/GenBank/DDBJ databases">
        <title>Whole genomes of Flavobacteriaceae.</title>
        <authorList>
            <person name="Stine C."/>
            <person name="Li C."/>
            <person name="Tadesse D."/>
        </authorList>
    </citation>
    <scope>NUCLEOTIDE SEQUENCE [LARGE SCALE GENOMIC DNA]</scope>
    <source>
        <strain evidence="3 4">DSM 15937</strain>
    </source>
</reference>
<dbReference type="RefSeq" id="WP_074659399.1">
    <property type="nucleotide sequence ID" value="NZ_MUGV01000007.1"/>
</dbReference>
<dbReference type="PANTHER" id="PTHR46401">
    <property type="entry name" value="GLYCOSYLTRANSFERASE WBBK-RELATED"/>
    <property type="match status" value="1"/>
</dbReference>
<dbReference type="InterPro" id="IPR001296">
    <property type="entry name" value="Glyco_trans_1"/>
</dbReference>
<name>A0ABX4BVD1_FLAFR</name>
<evidence type="ECO:0000313" key="3">
    <source>
        <dbReference type="EMBL" id="OXA81439.1"/>
    </source>
</evidence>
<evidence type="ECO:0000256" key="1">
    <source>
        <dbReference type="ARBA" id="ARBA00022679"/>
    </source>
</evidence>
<keyword evidence="4" id="KW-1185">Reference proteome</keyword>
<dbReference type="Proteomes" id="UP000198382">
    <property type="component" value="Unassembled WGS sequence"/>
</dbReference>
<evidence type="ECO:0000313" key="4">
    <source>
        <dbReference type="Proteomes" id="UP000198382"/>
    </source>
</evidence>